<evidence type="ECO:0000256" key="1">
    <source>
        <dbReference type="ARBA" id="ARBA00004370"/>
    </source>
</evidence>
<sequence>FVCSLLSSFSSLFFLYYVSSFALSGIHCRITTVSDVPVKAGESVSIPCLYEAQYRDDVKYLCKGYRWAFCKTVIRTDQEPCSGRFCISDDKEQRIFTVTIKNITDEDSYFWCAVEISGPDVKKYFQLSLTTGTPSLFVSQKEIAGPQGGSVTVLCHYNYPKVPQWCRLGSSCATDEIGSIDGTTVKINASVPDVLNVSMIELRTESSGWYWCAEGGFQMPVHVTVSQNPDTDVSYATIVRNEHAGAETKVETVTQKIYICFIFYILTITLTVYLAQQDCIPTESVTYSTVVRTSNMQQMVHN</sequence>
<dbReference type="PANTHER" id="PTHR11860:SF118">
    <property type="entry name" value="CMRF35-LIKE MOLECULE 3-RELATED"/>
    <property type="match status" value="1"/>
</dbReference>
<accession>A0A3B4ZWF7</accession>
<dbReference type="STRING" id="144197.ENSSPAP00000010474"/>
<evidence type="ECO:0000313" key="7">
    <source>
        <dbReference type="Ensembl" id="ENSSPAP00000010474.1"/>
    </source>
</evidence>
<reference evidence="7" key="1">
    <citation type="submission" date="2023-09" db="UniProtKB">
        <authorList>
            <consortium name="Ensembl"/>
        </authorList>
    </citation>
    <scope>IDENTIFICATION</scope>
</reference>
<keyword evidence="3 4" id="KW-0472">Membrane</keyword>
<keyword evidence="4" id="KW-1133">Transmembrane helix</keyword>
<evidence type="ECO:0000256" key="2">
    <source>
        <dbReference type="ARBA" id="ARBA00022692"/>
    </source>
</evidence>
<evidence type="ECO:0000256" key="4">
    <source>
        <dbReference type="SAM" id="Phobius"/>
    </source>
</evidence>
<feature type="signal peptide" evidence="5">
    <location>
        <begin position="1"/>
        <end position="20"/>
    </location>
</feature>
<keyword evidence="5" id="KW-0732">Signal</keyword>
<dbReference type="Ensembl" id="ENSSPAT00000010654.1">
    <property type="protein sequence ID" value="ENSSPAP00000010474.1"/>
    <property type="gene ID" value="ENSSPAG00000007952.1"/>
</dbReference>
<evidence type="ECO:0000256" key="5">
    <source>
        <dbReference type="SAM" id="SignalP"/>
    </source>
</evidence>
<dbReference type="PANTHER" id="PTHR11860">
    <property type="entry name" value="POLYMERIC-IMMUNOGLOBULIN RECEPTOR"/>
    <property type="match status" value="1"/>
</dbReference>
<feature type="chain" id="PRO_5017346651" description="Immunoglobulin domain-containing protein" evidence="5">
    <location>
        <begin position="21"/>
        <end position="302"/>
    </location>
</feature>
<evidence type="ECO:0000256" key="3">
    <source>
        <dbReference type="ARBA" id="ARBA00023136"/>
    </source>
</evidence>
<dbReference type="InterPro" id="IPR036179">
    <property type="entry name" value="Ig-like_dom_sf"/>
</dbReference>
<name>A0A3B4ZWF7_9TELE</name>
<feature type="domain" description="Immunoglobulin" evidence="6">
    <location>
        <begin position="140"/>
        <end position="226"/>
    </location>
</feature>
<comment type="subcellular location">
    <subcellularLocation>
        <location evidence="1">Membrane</location>
    </subcellularLocation>
</comment>
<dbReference type="InterPro" id="IPR050671">
    <property type="entry name" value="CD300_family_receptors"/>
</dbReference>
<dbReference type="InterPro" id="IPR003599">
    <property type="entry name" value="Ig_sub"/>
</dbReference>
<feature type="domain" description="Immunoglobulin" evidence="6">
    <location>
        <begin position="33"/>
        <end position="130"/>
    </location>
</feature>
<dbReference type="Pfam" id="PF07686">
    <property type="entry name" value="V-set"/>
    <property type="match status" value="1"/>
</dbReference>
<evidence type="ECO:0000259" key="6">
    <source>
        <dbReference type="SMART" id="SM00409"/>
    </source>
</evidence>
<dbReference type="SMART" id="SM00409">
    <property type="entry name" value="IG"/>
    <property type="match status" value="2"/>
</dbReference>
<organism evidence="7">
    <name type="scientific">Stegastes partitus</name>
    <name type="common">bicolor damselfish</name>
    <dbReference type="NCBI Taxonomy" id="144197"/>
    <lineage>
        <taxon>Eukaryota</taxon>
        <taxon>Metazoa</taxon>
        <taxon>Chordata</taxon>
        <taxon>Craniata</taxon>
        <taxon>Vertebrata</taxon>
        <taxon>Euteleostomi</taxon>
        <taxon>Actinopterygii</taxon>
        <taxon>Neopterygii</taxon>
        <taxon>Teleostei</taxon>
        <taxon>Neoteleostei</taxon>
        <taxon>Acanthomorphata</taxon>
        <taxon>Ovalentaria</taxon>
        <taxon>Pomacentridae</taxon>
        <taxon>Stegastes</taxon>
    </lineage>
</organism>
<keyword evidence="2 4" id="KW-0812">Transmembrane</keyword>
<dbReference type="GO" id="GO:0005886">
    <property type="term" value="C:plasma membrane"/>
    <property type="evidence" value="ECO:0007669"/>
    <property type="project" value="TreeGrafter"/>
</dbReference>
<dbReference type="AlphaFoldDB" id="A0A3B4ZWF7"/>
<dbReference type="GeneTree" id="ENSGT00950000182977"/>
<dbReference type="InterPro" id="IPR013106">
    <property type="entry name" value="Ig_V-set"/>
</dbReference>
<dbReference type="SUPFAM" id="SSF48726">
    <property type="entry name" value="Immunoglobulin"/>
    <property type="match status" value="2"/>
</dbReference>
<dbReference type="GO" id="GO:0004888">
    <property type="term" value="F:transmembrane signaling receptor activity"/>
    <property type="evidence" value="ECO:0007669"/>
    <property type="project" value="TreeGrafter"/>
</dbReference>
<protein>
    <recommendedName>
        <fullName evidence="6">Immunoglobulin domain-containing protein</fullName>
    </recommendedName>
</protein>
<feature type="transmembrane region" description="Helical" evidence="4">
    <location>
        <begin position="256"/>
        <end position="275"/>
    </location>
</feature>
<proteinExistence type="predicted"/>
<dbReference type="Gene3D" id="2.60.40.10">
    <property type="entry name" value="Immunoglobulins"/>
    <property type="match status" value="2"/>
</dbReference>
<dbReference type="InterPro" id="IPR013783">
    <property type="entry name" value="Ig-like_fold"/>
</dbReference>